<dbReference type="Proteomes" id="UP001069802">
    <property type="component" value="Unassembled WGS sequence"/>
</dbReference>
<dbReference type="InterPro" id="IPR003439">
    <property type="entry name" value="ABC_transporter-like_ATP-bd"/>
</dbReference>
<keyword evidence="2 4" id="KW-0067">ATP-binding</keyword>
<evidence type="ECO:0000259" key="3">
    <source>
        <dbReference type="PROSITE" id="PS50893"/>
    </source>
</evidence>
<evidence type="ECO:0000256" key="2">
    <source>
        <dbReference type="ARBA" id="ARBA00022840"/>
    </source>
</evidence>
<gene>
    <name evidence="4" type="primary">choV</name>
    <name evidence="4" type="ORF">O4H49_18690</name>
</gene>
<name>A0ABT4LNW8_9PROT</name>
<dbReference type="Gene3D" id="3.40.50.300">
    <property type="entry name" value="P-loop containing nucleotide triphosphate hydrolases"/>
    <property type="match status" value="1"/>
</dbReference>
<dbReference type="EMBL" id="JAPWGY010000011">
    <property type="protein sequence ID" value="MCZ4282819.1"/>
    <property type="molecule type" value="Genomic_DNA"/>
</dbReference>
<dbReference type="PROSITE" id="PS00211">
    <property type="entry name" value="ABC_TRANSPORTER_1"/>
    <property type="match status" value="1"/>
</dbReference>
<keyword evidence="5" id="KW-1185">Reference proteome</keyword>
<dbReference type="SUPFAM" id="SSF52540">
    <property type="entry name" value="P-loop containing nucleoside triphosphate hydrolases"/>
    <property type="match status" value="1"/>
</dbReference>
<dbReference type="InterPro" id="IPR003593">
    <property type="entry name" value="AAA+_ATPase"/>
</dbReference>
<protein>
    <submittedName>
        <fullName evidence="4">Choline ABC transporter ATP-binding protein</fullName>
    </submittedName>
</protein>
<evidence type="ECO:0000313" key="5">
    <source>
        <dbReference type="Proteomes" id="UP001069802"/>
    </source>
</evidence>
<evidence type="ECO:0000313" key="4">
    <source>
        <dbReference type="EMBL" id="MCZ4282819.1"/>
    </source>
</evidence>
<dbReference type="Pfam" id="PF00005">
    <property type="entry name" value="ABC_tran"/>
    <property type="match status" value="1"/>
</dbReference>
<dbReference type="InterPro" id="IPR051921">
    <property type="entry name" value="ABC_osmolyte_uptake_ATP-bind"/>
</dbReference>
<dbReference type="PANTHER" id="PTHR43869:SF1">
    <property type="entry name" value="GLYCINE BETAINE_PROLINE BETAINE TRANSPORT SYSTEM ATP-BINDING PROTEIN PROV"/>
    <property type="match status" value="1"/>
</dbReference>
<proteinExistence type="predicted"/>
<dbReference type="InterPro" id="IPR022473">
    <property type="entry name" value="ABC_trnsptr_Choline_ATP-bd"/>
</dbReference>
<keyword evidence="1" id="KW-0547">Nucleotide-binding</keyword>
<dbReference type="InterPro" id="IPR027417">
    <property type="entry name" value="P-loop_NTPase"/>
</dbReference>
<comment type="caution">
    <text evidence="4">The sequence shown here is derived from an EMBL/GenBank/DDBJ whole genome shotgun (WGS) entry which is preliminary data.</text>
</comment>
<dbReference type="RefSeq" id="WP_269424963.1">
    <property type="nucleotide sequence ID" value="NZ_JAPWGY010000011.1"/>
</dbReference>
<evidence type="ECO:0000256" key="1">
    <source>
        <dbReference type="ARBA" id="ARBA00022741"/>
    </source>
</evidence>
<sequence length="401" mass="44001">MTSSAVEFKNVDIIFGDRQKEAVPMVDAGKTREEILDATGCVLGVANGSITIEEGEICVLMGLSGSGKSTLLRAVNGLNKVTRGEVLVRDGNDMVDVASCDAKTLRHMRTERVSMVFQQFALLPWRTVAENVGLGLELKGMPKAEREAIVEEKLKLVSLDKWKDKYAHELSGGMQQRVGLARAFATDADILLMDEPFSALDPLIRDHLQDELLELQRNLKKTIIFVSHDLDEALKIGTHIAIMEGGRIVQYGEPEEIVLNPANEYVAEFVAHMNPLNVLRCASLMTEVNDMRRDGKQLILDKYDAFKVTVDAQGALVKATFEDKLDLTLFPYGDESELSDIGDCSLAVASPDITMKRAIELRQATGNPVLLAVDGRLVGVVGDEEIYQGILRQSSIADAAE</sequence>
<organism evidence="4 5">
    <name type="scientific">Kiloniella laminariae</name>
    <dbReference type="NCBI Taxonomy" id="454162"/>
    <lineage>
        <taxon>Bacteria</taxon>
        <taxon>Pseudomonadati</taxon>
        <taxon>Pseudomonadota</taxon>
        <taxon>Alphaproteobacteria</taxon>
        <taxon>Rhodospirillales</taxon>
        <taxon>Kiloniellaceae</taxon>
        <taxon>Kiloniella</taxon>
    </lineage>
</organism>
<dbReference type="GO" id="GO:0005524">
    <property type="term" value="F:ATP binding"/>
    <property type="evidence" value="ECO:0007669"/>
    <property type="project" value="UniProtKB-KW"/>
</dbReference>
<accession>A0ABT4LNW8</accession>
<dbReference type="NCBIfam" id="TIGR03415">
    <property type="entry name" value="ABC_choXWV_ATP"/>
    <property type="match status" value="1"/>
</dbReference>
<reference evidence="4" key="1">
    <citation type="submission" date="2022-12" db="EMBL/GenBank/DDBJ databases">
        <title>Bacterial isolates from different developmental stages of Nematostella vectensis.</title>
        <authorList>
            <person name="Fraune S."/>
        </authorList>
    </citation>
    <scope>NUCLEOTIDE SEQUENCE</scope>
    <source>
        <strain evidence="4">G21630-S1</strain>
    </source>
</reference>
<dbReference type="InterPro" id="IPR017871">
    <property type="entry name" value="ABC_transporter-like_CS"/>
</dbReference>
<feature type="domain" description="ABC transporter" evidence="3">
    <location>
        <begin position="23"/>
        <end position="270"/>
    </location>
</feature>
<dbReference type="SMART" id="SM00382">
    <property type="entry name" value="AAA"/>
    <property type="match status" value="1"/>
</dbReference>
<dbReference type="PANTHER" id="PTHR43869">
    <property type="entry name" value="GLYCINE BETAINE/PROLINE BETAINE TRANSPORT SYSTEM ATP-BINDING PROTEIN PROV"/>
    <property type="match status" value="1"/>
</dbReference>
<dbReference type="PROSITE" id="PS50893">
    <property type="entry name" value="ABC_TRANSPORTER_2"/>
    <property type="match status" value="1"/>
</dbReference>